<evidence type="ECO:0000256" key="1">
    <source>
        <dbReference type="SAM" id="MobiDB-lite"/>
    </source>
</evidence>
<dbReference type="HOGENOM" id="CLU_1750376_0_0_1"/>
<dbReference type="AlphaFoldDB" id="A0A0C3PS99"/>
<organism evidence="2 3">
    <name type="scientific">Phlebiopsis gigantea (strain 11061_1 CR5-6)</name>
    <name type="common">White-rot fungus</name>
    <name type="synonym">Peniophora gigantea</name>
    <dbReference type="NCBI Taxonomy" id="745531"/>
    <lineage>
        <taxon>Eukaryota</taxon>
        <taxon>Fungi</taxon>
        <taxon>Dikarya</taxon>
        <taxon>Basidiomycota</taxon>
        <taxon>Agaricomycotina</taxon>
        <taxon>Agaricomycetes</taxon>
        <taxon>Polyporales</taxon>
        <taxon>Phanerochaetaceae</taxon>
        <taxon>Phlebiopsis</taxon>
    </lineage>
</organism>
<dbReference type="Proteomes" id="UP000053257">
    <property type="component" value="Unassembled WGS sequence"/>
</dbReference>
<gene>
    <name evidence="2" type="ORF">PHLGIDRAFT_266378</name>
</gene>
<feature type="region of interest" description="Disordered" evidence="1">
    <location>
        <begin position="19"/>
        <end position="41"/>
    </location>
</feature>
<protein>
    <submittedName>
        <fullName evidence="2">Uncharacterized protein</fullName>
    </submittedName>
</protein>
<proteinExistence type="predicted"/>
<sequence>MSLVHHLCFLSPLRPSAHRSRRHLTDVDRSRPRPTTTTHDDTGPLYNVWVACRARIETLGAGMEAQGVHHGARGCRYALARLTRLLASSLGNPTATARRLHTRVRMRSPSCPSANAHTNTHDNTHANTYAGKHARMYADTRLHAGACRP</sequence>
<evidence type="ECO:0000313" key="2">
    <source>
        <dbReference type="EMBL" id="KIP10228.1"/>
    </source>
</evidence>
<dbReference type="EMBL" id="KN840457">
    <property type="protein sequence ID" value="KIP10228.1"/>
    <property type="molecule type" value="Genomic_DNA"/>
</dbReference>
<accession>A0A0C3PS99</accession>
<keyword evidence="3" id="KW-1185">Reference proteome</keyword>
<name>A0A0C3PS99_PHLG1</name>
<evidence type="ECO:0000313" key="3">
    <source>
        <dbReference type="Proteomes" id="UP000053257"/>
    </source>
</evidence>
<reference evidence="2 3" key="1">
    <citation type="journal article" date="2014" name="PLoS Genet.">
        <title>Analysis of the Phlebiopsis gigantea genome, transcriptome and secretome provides insight into its pioneer colonization strategies of wood.</title>
        <authorList>
            <person name="Hori C."/>
            <person name="Ishida T."/>
            <person name="Igarashi K."/>
            <person name="Samejima M."/>
            <person name="Suzuki H."/>
            <person name="Master E."/>
            <person name="Ferreira P."/>
            <person name="Ruiz-Duenas F.J."/>
            <person name="Held B."/>
            <person name="Canessa P."/>
            <person name="Larrondo L.F."/>
            <person name="Schmoll M."/>
            <person name="Druzhinina I.S."/>
            <person name="Kubicek C.P."/>
            <person name="Gaskell J.A."/>
            <person name="Kersten P."/>
            <person name="St John F."/>
            <person name="Glasner J."/>
            <person name="Sabat G."/>
            <person name="Splinter BonDurant S."/>
            <person name="Syed K."/>
            <person name="Yadav J."/>
            <person name="Mgbeahuruike A.C."/>
            <person name="Kovalchuk A."/>
            <person name="Asiegbu F.O."/>
            <person name="Lackner G."/>
            <person name="Hoffmeister D."/>
            <person name="Rencoret J."/>
            <person name="Gutierrez A."/>
            <person name="Sun H."/>
            <person name="Lindquist E."/>
            <person name="Barry K."/>
            <person name="Riley R."/>
            <person name="Grigoriev I.V."/>
            <person name="Henrissat B."/>
            <person name="Kues U."/>
            <person name="Berka R.M."/>
            <person name="Martinez A.T."/>
            <person name="Covert S.F."/>
            <person name="Blanchette R.A."/>
            <person name="Cullen D."/>
        </authorList>
    </citation>
    <scope>NUCLEOTIDE SEQUENCE [LARGE SCALE GENOMIC DNA]</scope>
    <source>
        <strain evidence="2 3">11061_1 CR5-6</strain>
    </source>
</reference>